<dbReference type="InterPro" id="IPR006224">
    <property type="entry name" value="PsdUridine_synth_RluA-like_CS"/>
</dbReference>
<dbReference type="NCBIfam" id="TIGR00005">
    <property type="entry name" value="rluA_subfam"/>
    <property type="match status" value="1"/>
</dbReference>
<feature type="active site" evidence="4">
    <location>
        <position position="135"/>
    </location>
</feature>
<dbReference type="InterPro" id="IPR006145">
    <property type="entry name" value="PsdUridine_synth_RsuA/RluA"/>
</dbReference>
<organism evidence="7 8">
    <name type="scientific">Acetanaerobacterium elongatum</name>
    <dbReference type="NCBI Taxonomy" id="258515"/>
    <lineage>
        <taxon>Bacteria</taxon>
        <taxon>Bacillati</taxon>
        <taxon>Bacillota</taxon>
        <taxon>Clostridia</taxon>
        <taxon>Eubacteriales</taxon>
        <taxon>Oscillospiraceae</taxon>
        <taxon>Acetanaerobacterium</taxon>
    </lineage>
</organism>
<dbReference type="OrthoDB" id="9807829at2"/>
<protein>
    <recommendedName>
        <fullName evidence="5">Pseudouridine synthase</fullName>
        <ecNumber evidence="5">5.4.99.-</ecNumber>
    </recommendedName>
</protein>
<dbReference type="InterPro" id="IPR006225">
    <property type="entry name" value="PsdUridine_synth_RluC/D"/>
</dbReference>
<evidence type="ECO:0000313" key="8">
    <source>
        <dbReference type="Proteomes" id="UP000199182"/>
    </source>
</evidence>
<reference evidence="7 8" key="1">
    <citation type="submission" date="2016-10" db="EMBL/GenBank/DDBJ databases">
        <authorList>
            <person name="de Groot N.N."/>
        </authorList>
    </citation>
    <scope>NUCLEOTIDE SEQUENCE [LARGE SCALE GENOMIC DNA]</scope>
    <source>
        <strain evidence="7 8">CGMCC 1.5012</strain>
    </source>
</reference>
<keyword evidence="3 5" id="KW-0413">Isomerase</keyword>
<dbReference type="SUPFAM" id="SSF55120">
    <property type="entry name" value="Pseudouridine synthase"/>
    <property type="match status" value="1"/>
</dbReference>
<name>A0A1H0BTE7_9FIRM</name>
<dbReference type="Gene3D" id="3.30.2350.10">
    <property type="entry name" value="Pseudouridine synthase"/>
    <property type="match status" value="1"/>
</dbReference>
<dbReference type="InterPro" id="IPR020103">
    <property type="entry name" value="PsdUridine_synth_cat_dom_sf"/>
</dbReference>
<dbReference type="Pfam" id="PF00849">
    <property type="entry name" value="PseudoU_synth_2"/>
    <property type="match status" value="1"/>
</dbReference>
<dbReference type="AlphaFoldDB" id="A0A1H0BTE7"/>
<feature type="domain" description="Pseudouridine synthase RsuA/RluA-like" evidence="6">
    <location>
        <begin position="88"/>
        <end position="234"/>
    </location>
</feature>
<evidence type="ECO:0000256" key="4">
    <source>
        <dbReference type="PIRSR" id="PIRSR606225-1"/>
    </source>
</evidence>
<dbReference type="PANTHER" id="PTHR21600">
    <property type="entry name" value="MITOCHONDRIAL RNA PSEUDOURIDINE SYNTHASE"/>
    <property type="match status" value="1"/>
</dbReference>
<gene>
    <name evidence="7" type="ORF">SAMN05192585_12055</name>
</gene>
<sequence length="297" mass="32737">MRTIEYIVREGYTSIRACDYLRGVLGYSSRTMTTLRKQMGLLTVNGIPQTVVVRVAAGDRLCINIPDDTMKSLPQESPQVAIAYEDDDVVVFNKPSGMPVHESKKHQEGTLANVFAAHCLKKGESLVFRAVNRLDRDTSGLVVVAKHQHSANALSGKIMKEYTAIACGEIEAGEGTVDAPIKRLAPERQIRIVSEDGQHAVTHYQVLARGGGYTLLKLTLETGRTHQIRVHMAHIGYPLAGDAMYGGSLKDIQRQALHCGRVEFTNEITNKCINIQADLCEDMQKLLQKVNKPVNDA</sequence>
<comment type="catalytic activity">
    <reaction evidence="1 5">
        <text>a uridine in RNA = a pseudouridine in RNA</text>
        <dbReference type="Rhea" id="RHEA:48348"/>
        <dbReference type="Rhea" id="RHEA-COMP:12068"/>
        <dbReference type="Rhea" id="RHEA-COMP:12069"/>
        <dbReference type="ChEBI" id="CHEBI:65314"/>
        <dbReference type="ChEBI" id="CHEBI:65315"/>
    </reaction>
</comment>
<dbReference type="InterPro" id="IPR050188">
    <property type="entry name" value="RluA_PseudoU_synthase"/>
</dbReference>
<proteinExistence type="inferred from homology"/>
<keyword evidence="8" id="KW-1185">Reference proteome</keyword>
<dbReference type="GO" id="GO:0003723">
    <property type="term" value="F:RNA binding"/>
    <property type="evidence" value="ECO:0007669"/>
    <property type="project" value="InterPro"/>
</dbReference>
<evidence type="ECO:0000256" key="2">
    <source>
        <dbReference type="ARBA" id="ARBA00010876"/>
    </source>
</evidence>
<dbReference type="PROSITE" id="PS01129">
    <property type="entry name" value="PSI_RLU"/>
    <property type="match status" value="1"/>
</dbReference>
<dbReference type="GO" id="GO:0140098">
    <property type="term" value="F:catalytic activity, acting on RNA"/>
    <property type="evidence" value="ECO:0007669"/>
    <property type="project" value="UniProtKB-ARBA"/>
</dbReference>
<dbReference type="GO" id="GO:0000455">
    <property type="term" value="P:enzyme-directed rRNA pseudouridine synthesis"/>
    <property type="evidence" value="ECO:0007669"/>
    <property type="project" value="TreeGrafter"/>
</dbReference>
<dbReference type="CDD" id="cd02869">
    <property type="entry name" value="PseudoU_synth_RluA_like"/>
    <property type="match status" value="1"/>
</dbReference>
<dbReference type="GO" id="GO:0009982">
    <property type="term" value="F:pseudouridine synthase activity"/>
    <property type="evidence" value="ECO:0007669"/>
    <property type="project" value="InterPro"/>
</dbReference>
<dbReference type="EC" id="5.4.99.-" evidence="5"/>
<comment type="function">
    <text evidence="5">Responsible for synthesis of pseudouridine from uracil.</text>
</comment>
<dbReference type="RefSeq" id="WP_092640770.1">
    <property type="nucleotide sequence ID" value="NZ_FNID01000020.1"/>
</dbReference>
<dbReference type="PANTHER" id="PTHR21600:SF44">
    <property type="entry name" value="RIBOSOMAL LARGE SUBUNIT PSEUDOURIDINE SYNTHASE D"/>
    <property type="match status" value="1"/>
</dbReference>
<evidence type="ECO:0000256" key="3">
    <source>
        <dbReference type="ARBA" id="ARBA00023235"/>
    </source>
</evidence>
<comment type="similarity">
    <text evidence="2 5">Belongs to the pseudouridine synthase RluA family.</text>
</comment>
<evidence type="ECO:0000256" key="5">
    <source>
        <dbReference type="RuleBase" id="RU362028"/>
    </source>
</evidence>
<dbReference type="EMBL" id="FNID01000020">
    <property type="protein sequence ID" value="SDN48922.1"/>
    <property type="molecule type" value="Genomic_DNA"/>
</dbReference>
<dbReference type="Proteomes" id="UP000199182">
    <property type="component" value="Unassembled WGS sequence"/>
</dbReference>
<evidence type="ECO:0000256" key="1">
    <source>
        <dbReference type="ARBA" id="ARBA00000073"/>
    </source>
</evidence>
<accession>A0A1H0BTE7</accession>
<dbReference type="STRING" id="258515.SAMN05192585_12055"/>
<evidence type="ECO:0000259" key="6">
    <source>
        <dbReference type="Pfam" id="PF00849"/>
    </source>
</evidence>
<evidence type="ECO:0000313" key="7">
    <source>
        <dbReference type="EMBL" id="SDN48922.1"/>
    </source>
</evidence>